<evidence type="ECO:0000259" key="9">
    <source>
        <dbReference type="PROSITE" id="PS51371"/>
    </source>
</evidence>
<keyword evidence="3 6" id="KW-0963">Cytoplasm</keyword>
<comment type="similarity">
    <text evidence="2 6">Belongs to the SDS23 family.</text>
</comment>
<feature type="compositionally biased region" description="Low complexity" evidence="8">
    <location>
        <begin position="8"/>
        <end position="20"/>
    </location>
</feature>
<dbReference type="eggNOG" id="KOG1764">
    <property type="taxonomic scope" value="Eukaryota"/>
</dbReference>
<sequence length="539" mass="60170">MPNSILETGTNLSPNNPTTNNIARHASIVELLSTPPQLPIPPRNLQSQINQIHDLKKDTTHDLKRDNSNSSINSNSTSISNLSINSITQDNLPIKDNNQNSIHHITSNLNTNELLSSVHNHKWQFIKLSQLIEKNKLITIPNNYSIEESFNTLMKYTLTSCPVMSNPNDMNCLTFDYNDLNSYLLLVLNKFTINDPKKSKLIMDCQSGKPVPVGEIIQLTPKDPFYKLSENDNLSNVISILGSGVHRIAITNNEMTQLKGILSQRRLIKYLWDNARSFSDLEPLLNKSLQSLKIGIINNDHHNSNNNNTTSKVISIQDDQPLIQALFKMHKERISSIAVVDICNNLIGNISVTDVKHVTRTSQYPLLNNTCRHFISIILNFRGLENGKDSFPIFHVYPSTSLSRTLAKLVATQSHRLWIVQPPESTLELTLSNSSDDSNHLSSFTSENAYKPRGKLIGVVSLTDILNLLATRQTEHKEIDPQSARRMKASSTESQSTSGTTSQSISHSTSHSTSYSTNSTQSISENTTHTKSENANITA</sequence>
<accession>I2GXC3</accession>
<dbReference type="FunCoup" id="I2GXC3">
    <property type="interactions" value="275"/>
</dbReference>
<evidence type="ECO:0000256" key="5">
    <source>
        <dbReference type="ARBA" id="ARBA00023122"/>
    </source>
</evidence>
<organism evidence="10 11">
    <name type="scientific">Henningerozyma blattae (strain ATCC 34711 / CBS 6284 / DSM 70876 / NBRC 10599 / NRRL Y-10934 / UCD 77-7)</name>
    <name type="common">Yeast</name>
    <name type="synonym">Tetrapisispora blattae</name>
    <dbReference type="NCBI Taxonomy" id="1071380"/>
    <lineage>
        <taxon>Eukaryota</taxon>
        <taxon>Fungi</taxon>
        <taxon>Dikarya</taxon>
        <taxon>Ascomycota</taxon>
        <taxon>Saccharomycotina</taxon>
        <taxon>Saccharomycetes</taxon>
        <taxon>Saccharomycetales</taxon>
        <taxon>Saccharomycetaceae</taxon>
        <taxon>Henningerozyma</taxon>
    </lineage>
</organism>
<name>I2GXC3_HENB6</name>
<feature type="domain" description="CBS" evidence="9">
    <location>
        <begin position="219"/>
        <end position="277"/>
    </location>
</feature>
<dbReference type="InParanoid" id="I2GXC3"/>
<keyword evidence="4" id="KW-0677">Repeat</keyword>
<dbReference type="PROSITE" id="PS51371">
    <property type="entry name" value="CBS"/>
    <property type="match status" value="2"/>
</dbReference>
<dbReference type="Pfam" id="PF00571">
    <property type="entry name" value="CBS"/>
    <property type="match status" value="2"/>
</dbReference>
<dbReference type="GO" id="GO:0042149">
    <property type="term" value="P:cellular response to glucose starvation"/>
    <property type="evidence" value="ECO:0007669"/>
    <property type="project" value="UniProtKB-UniRule"/>
</dbReference>
<evidence type="ECO:0000256" key="1">
    <source>
        <dbReference type="ARBA" id="ARBA00004496"/>
    </source>
</evidence>
<protein>
    <recommendedName>
        <fullName evidence="9">CBS domain-containing protein</fullName>
    </recommendedName>
</protein>
<evidence type="ECO:0000256" key="3">
    <source>
        <dbReference type="ARBA" id="ARBA00022490"/>
    </source>
</evidence>
<dbReference type="PANTHER" id="PTHR13780:SF36">
    <property type="entry name" value="CBS DOMAIN-CONTAINING PROTEIN"/>
    <property type="match status" value="1"/>
</dbReference>
<dbReference type="SUPFAM" id="SSF54631">
    <property type="entry name" value="CBS-domain pair"/>
    <property type="match status" value="2"/>
</dbReference>
<dbReference type="GO" id="GO:0030071">
    <property type="term" value="P:regulation of mitotic metaphase/anaphase transition"/>
    <property type="evidence" value="ECO:0007669"/>
    <property type="project" value="InterPro"/>
</dbReference>
<keyword evidence="11" id="KW-1185">Reference proteome</keyword>
<evidence type="ECO:0000313" key="10">
    <source>
        <dbReference type="EMBL" id="CCH58775.1"/>
    </source>
</evidence>
<dbReference type="InterPro" id="IPR016711">
    <property type="entry name" value="Ssd23"/>
</dbReference>
<dbReference type="InterPro" id="IPR050511">
    <property type="entry name" value="AMPK_gamma/SDS23_families"/>
</dbReference>
<evidence type="ECO:0000256" key="4">
    <source>
        <dbReference type="ARBA" id="ARBA00022737"/>
    </source>
</evidence>
<dbReference type="STRING" id="1071380.I2GXC3"/>
<feature type="region of interest" description="Disordered" evidence="8">
    <location>
        <begin position="476"/>
        <end position="539"/>
    </location>
</feature>
<feature type="region of interest" description="Disordered" evidence="8">
    <location>
        <begin position="1"/>
        <end position="20"/>
    </location>
</feature>
<dbReference type="PIRSF" id="PIRSF018148">
    <property type="entry name" value="UCP018148_CBS_YBR214w"/>
    <property type="match status" value="1"/>
</dbReference>
<evidence type="ECO:0000313" key="11">
    <source>
        <dbReference type="Proteomes" id="UP000002866"/>
    </source>
</evidence>
<evidence type="ECO:0000256" key="7">
    <source>
        <dbReference type="PROSITE-ProRule" id="PRU00703"/>
    </source>
</evidence>
<dbReference type="GO" id="GO:0005737">
    <property type="term" value="C:cytoplasm"/>
    <property type="evidence" value="ECO:0007669"/>
    <property type="project" value="UniProtKB-SubCell"/>
</dbReference>
<feature type="compositionally biased region" description="Low complexity" evidence="8">
    <location>
        <begin position="68"/>
        <end position="79"/>
    </location>
</feature>
<dbReference type="FunFam" id="3.10.580.10:FF:000035">
    <property type="entry name" value="Protein SDS23"/>
    <property type="match status" value="1"/>
</dbReference>
<dbReference type="InterPro" id="IPR000644">
    <property type="entry name" value="CBS_dom"/>
</dbReference>
<dbReference type="GeneID" id="14493474"/>
<feature type="compositionally biased region" description="Basic and acidic residues" evidence="8">
    <location>
        <begin position="58"/>
        <end position="67"/>
    </location>
</feature>
<evidence type="ECO:0000256" key="6">
    <source>
        <dbReference type="PIRNR" id="PIRNR018148"/>
    </source>
</evidence>
<feature type="domain" description="CBS" evidence="9">
    <location>
        <begin position="309"/>
        <end position="366"/>
    </location>
</feature>
<dbReference type="Gene3D" id="3.10.580.10">
    <property type="entry name" value="CBS-domain"/>
    <property type="match status" value="2"/>
</dbReference>
<dbReference type="PANTHER" id="PTHR13780">
    <property type="entry name" value="AMP-ACTIVATED PROTEIN KINASE, GAMMA REGULATORY SUBUNIT"/>
    <property type="match status" value="1"/>
</dbReference>
<dbReference type="FunFam" id="3.10.580.10:FF:000043">
    <property type="entry name" value="Sds23p"/>
    <property type="match status" value="1"/>
</dbReference>
<dbReference type="SMART" id="SM00116">
    <property type="entry name" value="CBS"/>
    <property type="match status" value="3"/>
</dbReference>
<dbReference type="GO" id="GO:0000920">
    <property type="term" value="P:septum digestion after cytokinesis"/>
    <property type="evidence" value="ECO:0007669"/>
    <property type="project" value="UniProtKB-ARBA"/>
</dbReference>
<dbReference type="RefSeq" id="XP_004178294.1">
    <property type="nucleotide sequence ID" value="XM_004178246.1"/>
</dbReference>
<dbReference type="OMA" id="AITNPEM"/>
<dbReference type="KEGG" id="tbl:TBLA_0A09940"/>
<dbReference type="InterPro" id="IPR046342">
    <property type="entry name" value="CBS_dom_sf"/>
</dbReference>
<comment type="function">
    <text evidence="6">Involved in DNA replication and cell separation.</text>
</comment>
<dbReference type="EMBL" id="HE806316">
    <property type="protein sequence ID" value="CCH58775.1"/>
    <property type="molecule type" value="Genomic_DNA"/>
</dbReference>
<dbReference type="Proteomes" id="UP000002866">
    <property type="component" value="Chromosome 1"/>
</dbReference>
<evidence type="ECO:0000256" key="2">
    <source>
        <dbReference type="ARBA" id="ARBA00006624"/>
    </source>
</evidence>
<dbReference type="GO" id="GO:0004865">
    <property type="term" value="F:protein serine/threonine phosphatase inhibitor activity"/>
    <property type="evidence" value="ECO:0007669"/>
    <property type="project" value="TreeGrafter"/>
</dbReference>
<feature type="compositionally biased region" description="Low complexity" evidence="8">
    <location>
        <begin position="490"/>
        <end position="524"/>
    </location>
</feature>
<feature type="region of interest" description="Disordered" evidence="8">
    <location>
        <begin position="58"/>
        <end position="79"/>
    </location>
</feature>
<dbReference type="AlphaFoldDB" id="I2GXC3"/>
<keyword evidence="5 7" id="KW-0129">CBS domain</keyword>
<evidence type="ECO:0000256" key="8">
    <source>
        <dbReference type="SAM" id="MobiDB-lite"/>
    </source>
</evidence>
<dbReference type="HOGENOM" id="CLU_024459_1_1_1"/>
<proteinExistence type="inferred from homology"/>
<reference evidence="10 11" key="1">
    <citation type="journal article" date="2011" name="Proc. Natl. Acad. Sci. U.S.A.">
        <title>Evolutionary erosion of yeast sex chromosomes by mating-type switching accidents.</title>
        <authorList>
            <person name="Gordon J.L."/>
            <person name="Armisen D."/>
            <person name="Proux-Wera E."/>
            <person name="Oheigeartaigh S.S."/>
            <person name="Byrne K.P."/>
            <person name="Wolfe K.H."/>
        </authorList>
    </citation>
    <scope>NUCLEOTIDE SEQUENCE [LARGE SCALE GENOMIC DNA]</scope>
    <source>
        <strain evidence="11">ATCC 34711 / CBS 6284 / DSM 70876 / NBRC 10599 / NRRL Y-10934 / UCD 77-7</strain>
    </source>
</reference>
<comment type="subcellular location">
    <subcellularLocation>
        <location evidence="1 6">Cytoplasm</location>
    </subcellularLocation>
</comment>
<gene>
    <name evidence="10" type="primary">TBLA0A09940</name>
    <name evidence="10" type="ORF">TBLA_0A09940</name>
</gene>
<dbReference type="OrthoDB" id="449052at2759"/>
<feature type="compositionally biased region" description="Polar residues" evidence="8">
    <location>
        <begin position="525"/>
        <end position="539"/>
    </location>
</feature>